<name>A0A1B1S6N7_9BACT</name>
<dbReference type="SMART" id="SM00490">
    <property type="entry name" value="HELICc"/>
    <property type="match status" value="1"/>
</dbReference>
<dbReference type="PANTHER" id="PTHR10799">
    <property type="entry name" value="SNF2/RAD54 HELICASE FAMILY"/>
    <property type="match status" value="1"/>
</dbReference>
<evidence type="ECO:0000256" key="1">
    <source>
        <dbReference type="ARBA" id="ARBA00022801"/>
    </source>
</evidence>
<dbReference type="GO" id="GO:0005524">
    <property type="term" value="F:ATP binding"/>
    <property type="evidence" value="ECO:0007669"/>
    <property type="project" value="InterPro"/>
</dbReference>
<keyword evidence="1" id="KW-0378">Hydrolase</keyword>
<dbReference type="CDD" id="cd18012">
    <property type="entry name" value="DEXQc_arch_SWI2_SNF2"/>
    <property type="match status" value="1"/>
</dbReference>
<accession>A0A1B1S6N7</accession>
<dbReference type="Pfam" id="PF00176">
    <property type="entry name" value="SNF2-rel_dom"/>
    <property type="match status" value="1"/>
</dbReference>
<dbReference type="OrthoDB" id="9760715at2"/>
<organism evidence="4 5">
    <name type="scientific">Muribaculum intestinale</name>
    <dbReference type="NCBI Taxonomy" id="1796646"/>
    <lineage>
        <taxon>Bacteria</taxon>
        <taxon>Pseudomonadati</taxon>
        <taxon>Bacteroidota</taxon>
        <taxon>Bacteroidia</taxon>
        <taxon>Bacteroidales</taxon>
        <taxon>Muribaculaceae</taxon>
        <taxon>Muribaculum</taxon>
    </lineage>
</organism>
<gene>
    <name evidence="4" type="ORF">A4V02_01000</name>
</gene>
<dbReference type="SMART" id="SM00487">
    <property type="entry name" value="DEXDc"/>
    <property type="match status" value="1"/>
</dbReference>
<dbReference type="GO" id="GO:0016787">
    <property type="term" value="F:hydrolase activity"/>
    <property type="evidence" value="ECO:0007669"/>
    <property type="project" value="UniProtKB-KW"/>
</dbReference>
<dbReference type="PROSITE" id="PS51192">
    <property type="entry name" value="HELICASE_ATP_BIND_1"/>
    <property type="match status" value="1"/>
</dbReference>
<reference evidence="5" key="1">
    <citation type="submission" date="2016-04" db="EMBL/GenBank/DDBJ databases">
        <title>Complete Genome Sequences of Twelve Strains of a Stable Defined Moderately Diverse Mouse Microbiota 2 (sDMDMm2).</title>
        <authorList>
            <person name="Uchimura Y."/>
            <person name="Wyss M."/>
            <person name="Brugiroux S."/>
            <person name="Limenitakis J.P."/>
            <person name="Stecher B."/>
            <person name="McCoy K.D."/>
            <person name="Macpherson A.J."/>
        </authorList>
    </citation>
    <scope>NUCLEOTIDE SEQUENCE [LARGE SCALE GENOMIC DNA]</scope>
    <source>
        <strain evidence="5">YL27</strain>
    </source>
</reference>
<evidence type="ECO:0000259" key="2">
    <source>
        <dbReference type="PROSITE" id="PS51192"/>
    </source>
</evidence>
<sequence>MDSLEKNNSVFSSSFAAGLTGLRPVSRVVRSTVVADDFRFRISRATSGNRHSEAFVSVVDAKGKEVSPDRSRVTVAAGRVLDAMRESRSQSGFMLGWDGVDSAVSLSRFPVVGTLLLDCHNVDVEGVGPVSTSIEPAKVSVELRRIADNDGNTLRFEPELGIAVESTESDGESQYRILAPENLLSRNIALDGNVLRSIADIGDNFNIISIFLSSLPPVGLNQWLSLFFTYIDNVTVMLDGHPVEWSHNAAGYEPTIVFTRVDADRSLNMEVARLLPGIDFNLQRRLQFTAVAVDGGDGRPVICRTQQPDLRDSDNDADKIAGMLRYYTPSRAAYKNVYREGSFFIVPPEVAGPFLLHGLPSLLREFRLIGSEHLREYKIQAAFPKINMRMMSSGINFLDTQAEVDIAGEKITLPDLLSQYGNQRFVVLSDGNRAILDDRYMRRLQRIFKVEGSGKEAKVKVSYFDMPEIEALLQAPLEGVAPQQYRAFLEGFRMLPSSELSLPGLNATLRPYQLEGVKWMKYLRDHGMGGCLADDMGLGKTVQTIALLTIIYGGKISADERPRRRGRPRKNENPMNIVADGSILPSLLVMPKSLIFNWESEIARFAPWLSTYTYYGVNRNIDEACRANVVLTTYGMMRNDIDTFRGRTWEYVILDESQNIKNMESQTAKAAFILKCNNRLALSGTPMENNIMELYSLFRFLNPGMLGDAGDFSRQYAIPIQNEADTEAMTSLRRKLYPFMLRRLKRDVLTELPDLTEQTLYTEMEPAHARLYEERRRYYQDIISKSIESDGMQKSQIVIFQALSELRRIASVPNILTDGAVTSPKLDPLVETISEAAANGHKCVVFFNFIAGIELVGERLERLGIDYATMTGSTGDRRSVVQRFQNDADCKVLLLTLKVGGVGLNLTAADTVFIYEPWWNRAAEKQAIDRLHRMGQKMKVTSYSMITRGTIEERIRQLQERKAALFEGLVSSDSTLSKQISQEDVDFILS</sequence>
<dbReference type="SUPFAM" id="SSF52540">
    <property type="entry name" value="P-loop containing nucleoside triphosphate hydrolases"/>
    <property type="match status" value="2"/>
</dbReference>
<dbReference type="InterPro" id="IPR001650">
    <property type="entry name" value="Helicase_C-like"/>
</dbReference>
<evidence type="ECO:0000313" key="4">
    <source>
        <dbReference type="EMBL" id="ANU62460.1"/>
    </source>
</evidence>
<dbReference type="Pfam" id="PF00271">
    <property type="entry name" value="Helicase_C"/>
    <property type="match status" value="1"/>
</dbReference>
<dbReference type="InterPro" id="IPR014001">
    <property type="entry name" value="Helicase_ATP-bd"/>
</dbReference>
<dbReference type="STRING" id="1796646.A4V02_01000"/>
<dbReference type="Gene3D" id="3.40.50.300">
    <property type="entry name" value="P-loop containing nucleotide triphosphate hydrolases"/>
    <property type="match status" value="1"/>
</dbReference>
<dbReference type="CDD" id="cd18793">
    <property type="entry name" value="SF2_C_SNF"/>
    <property type="match status" value="1"/>
</dbReference>
<dbReference type="EMBL" id="CP015402">
    <property type="protein sequence ID" value="ANU62460.1"/>
    <property type="molecule type" value="Genomic_DNA"/>
</dbReference>
<evidence type="ECO:0000259" key="3">
    <source>
        <dbReference type="PROSITE" id="PS51194"/>
    </source>
</evidence>
<feature type="domain" description="Helicase ATP-binding" evidence="2">
    <location>
        <begin position="521"/>
        <end position="704"/>
    </location>
</feature>
<dbReference type="Proteomes" id="UP000186351">
    <property type="component" value="Chromosome"/>
</dbReference>
<evidence type="ECO:0000313" key="5">
    <source>
        <dbReference type="Proteomes" id="UP000186351"/>
    </source>
</evidence>
<dbReference type="InterPro" id="IPR049730">
    <property type="entry name" value="SNF2/RAD54-like_C"/>
</dbReference>
<dbReference type="KEGG" id="pary:A4V02_01000"/>
<protein>
    <recommendedName>
        <fullName evidence="6">DEAD/DEAH box helicase</fullName>
    </recommendedName>
</protein>
<dbReference type="AlphaFoldDB" id="A0A1B1S6N7"/>
<accession>A0A1Z2XF55</accession>
<feature type="domain" description="Helicase C-terminal" evidence="3">
    <location>
        <begin position="825"/>
        <end position="977"/>
    </location>
</feature>
<dbReference type="InterPro" id="IPR038718">
    <property type="entry name" value="SNF2-like_sf"/>
</dbReference>
<dbReference type="GeneID" id="65535414"/>
<keyword evidence="5" id="KW-1185">Reference proteome</keyword>
<proteinExistence type="predicted"/>
<dbReference type="Gene3D" id="3.40.50.10810">
    <property type="entry name" value="Tandem AAA-ATPase domain"/>
    <property type="match status" value="1"/>
</dbReference>
<dbReference type="InterPro" id="IPR027417">
    <property type="entry name" value="P-loop_NTPase"/>
</dbReference>
<evidence type="ECO:0008006" key="6">
    <source>
        <dbReference type="Google" id="ProtNLM"/>
    </source>
</evidence>
<dbReference type="InterPro" id="IPR000330">
    <property type="entry name" value="SNF2_N"/>
</dbReference>
<dbReference type="PROSITE" id="PS51194">
    <property type="entry name" value="HELICASE_CTER"/>
    <property type="match status" value="1"/>
</dbReference>
<dbReference type="RefSeq" id="WP_068959859.1">
    <property type="nucleotide sequence ID" value="NZ_CAJTAP010000008.1"/>
</dbReference>